<feature type="transmembrane region" description="Helical" evidence="6">
    <location>
        <begin position="366"/>
        <end position="387"/>
    </location>
</feature>
<dbReference type="GO" id="GO:0055120">
    <property type="term" value="C:striated muscle dense body"/>
    <property type="evidence" value="ECO:0007669"/>
    <property type="project" value="TreeGrafter"/>
</dbReference>
<keyword evidence="5 6" id="KW-0472">Membrane</keyword>
<gene>
    <name evidence="7" type="primary">CG4928</name>
    <name evidence="7" type="ORF">CDAR_37351</name>
</gene>
<dbReference type="EMBL" id="BPLQ01010098">
    <property type="protein sequence ID" value="GIY48310.1"/>
    <property type="molecule type" value="Genomic_DNA"/>
</dbReference>
<feature type="transmembrane region" description="Helical" evidence="6">
    <location>
        <begin position="418"/>
        <end position="438"/>
    </location>
</feature>
<proteinExistence type="inferred from homology"/>
<dbReference type="Pfam" id="PF05978">
    <property type="entry name" value="UNC-93"/>
    <property type="match status" value="1"/>
</dbReference>
<protein>
    <submittedName>
        <fullName evidence="7">UNC93-like protein</fullName>
    </submittedName>
</protein>
<evidence type="ECO:0000256" key="5">
    <source>
        <dbReference type="ARBA" id="ARBA00023136"/>
    </source>
</evidence>
<organism evidence="7 8">
    <name type="scientific">Caerostris darwini</name>
    <dbReference type="NCBI Taxonomy" id="1538125"/>
    <lineage>
        <taxon>Eukaryota</taxon>
        <taxon>Metazoa</taxon>
        <taxon>Ecdysozoa</taxon>
        <taxon>Arthropoda</taxon>
        <taxon>Chelicerata</taxon>
        <taxon>Arachnida</taxon>
        <taxon>Araneae</taxon>
        <taxon>Araneomorphae</taxon>
        <taxon>Entelegynae</taxon>
        <taxon>Araneoidea</taxon>
        <taxon>Araneidae</taxon>
        <taxon>Caerostris</taxon>
    </lineage>
</organism>
<keyword evidence="4 6" id="KW-1133">Transmembrane helix</keyword>
<dbReference type="Gene3D" id="1.20.1250.20">
    <property type="entry name" value="MFS general substrate transporter like domains"/>
    <property type="match status" value="2"/>
</dbReference>
<feature type="transmembrane region" description="Helical" evidence="6">
    <location>
        <begin position="555"/>
        <end position="588"/>
    </location>
</feature>
<evidence type="ECO:0000256" key="2">
    <source>
        <dbReference type="ARBA" id="ARBA00009172"/>
    </source>
</evidence>
<evidence type="ECO:0000313" key="8">
    <source>
        <dbReference type="Proteomes" id="UP001054837"/>
    </source>
</evidence>
<sequence length="606" mass="67311">MRDENEAGSPRQFAQQSRKVPIVNGKWEYHMRLFCIPEKCSGGKTLLCNRENFEDDFHRPVRFWNILNYLNIRLFSVLLGQNEENTAQQGLVFPPKQNSLQVRFLLKCTNQDNSELKMCQSAKSETEHGEATKKNISSSMLPNPPIMSRIRILKNLIILCLGFFLLFTSYQSLANLQSTLNIEGDIGIVSQSVIYASLIISSLLLPKLIIRKLGCKWTLVLSTLTYTPYIAANFYPSMSTLVPTAVLVGLGAAPLWSAKCTYLNEISVLYAGQTSETADVVTARFFGVFFMIFQNTQIWGNLVSFLVLKPGLPVGEKSGEFSNVTSLAMFASNDSSETSVADVVCGIDFCSGINENLLPPSIEKRYMLTGIFVVLSILAAVATALFLDPIHQKKEDDEEGPVSRITATIKHLRKPNQILLVPITIFSGVEQAFILGDFSKAYVACAWGTYHVGLVFICFGLVNAVMSFFAGRLVKYVSTLTIVFVAAAGNLGVCVALYLWEPSSDRPFVFFVLAGVWGLSDAVWQTQLNSFYGALFRSEEEAAYSNYRLWESVGFAMAFGYSTFLCVVSKLSVLILILFVGIVGYTAVEIRFNRAKHSYDISKTSH</sequence>
<reference evidence="7 8" key="1">
    <citation type="submission" date="2021-06" db="EMBL/GenBank/DDBJ databases">
        <title>Caerostris darwini draft genome.</title>
        <authorList>
            <person name="Kono N."/>
            <person name="Arakawa K."/>
        </authorList>
    </citation>
    <scope>NUCLEOTIDE SEQUENCE [LARGE SCALE GENOMIC DNA]</scope>
</reference>
<dbReference type="PANTHER" id="PTHR19444">
    <property type="entry name" value="UNC-93 RELATED"/>
    <property type="match status" value="1"/>
</dbReference>
<evidence type="ECO:0000256" key="3">
    <source>
        <dbReference type="ARBA" id="ARBA00022692"/>
    </source>
</evidence>
<name>A0AAV4TQ95_9ARAC</name>
<keyword evidence="8" id="KW-1185">Reference proteome</keyword>
<dbReference type="SUPFAM" id="SSF103473">
    <property type="entry name" value="MFS general substrate transporter"/>
    <property type="match status" value="1"/>
</dbReference>
<dbReference type="InterPro" id="IPR010291">
    <property type="entry name" value="Ion_channel_UNC-93"/>
</dbReference>
<dbReference type="GO" id="GO:0043266">
    <property type="term" value="P:regulation of potassium ion transport"/>
    <property type="evidence" value="ECO:0007669"/>
    <property type="project" value="TreeGrafter"/>
</dbReference>
<dbReference type="PANTHER" id="PTHR19444:SF13">
    <property type="entry name" value="PROTEIN UNC-93 HOMOLOG A"/>
    <property type="match status" value="1"/>
</dbReference>
<evidence type="ECO:0000256" key="1">
    <source>
        <dbReference type="ARBA" id="ARBA00004141"/>
    </source>
</evidence>
<evidence type="ECO:0000256" key="6">
    <source>
        <dbReference type="SAM" id="Phobius"/>
    </source>
</evidence>
<dbReference type="InterPro" id="IPR036259">
    <property type="entry name" value="MFS_trans_sf"/>
</dbReference>
<evidence type="ECO:0000256" key="4">
    <source>
        <dbReference type="ARBA" id="ARBA00022989"/>
    </source>
</evidence>
<dbReference type="AlphaFoldDB" id="A0AAV4TQ95"/>
<comment type="subcellular location">
    <subcellularLocation>
        <location evidence="1">Membrane</location>
        <topology evidence="1">Multi-pass membrane protein</topology>
    </subcellularLocation>
</comment>
<dbReference type="GO" id="GO:0005886">
    <property type="term" value="C:plasma membrane"/>
    <property type="evidence" value="ECO:0007669"/>
    <property type="project" value="TreeGrafter"/>
</dbReference>
<feature type="transmembrane region" description="Helical" evidence="6">
    <location>
        <begin position="186"/>
        <end position="205"/>
    </location>
</feature>
<comment type="caution">
    <text evidence="7">The sequence shown here is derived from an EMBL/GenBank/DDBJ whole genome shotgun (WGS) entry which is preliminary data.</text>
</comment>
<feature type="transmembrane region" description="Helical" evidence="6">
    <location>
        <begin position="450"/>
        <end position="470"/>
    </location>
</feature>
<comment type="similarity">
    <text evidence="2">Belongs to the unc-93 family.</text>
</comment>
<dbReference type="Proteomes" id="UP001054837">
    <property type="component" value="Unassembled WGS sequence"/>
</dbReference>
<feature type="transmembrane region" description="Helical" evidence="6">
    <location>
        <begin position="156"/>
        <end position="174"/>
    </location>
</feature>
<dbReference type="InterPro" id="IPR051951">
    <property type="entry name" value="UNC-93_regulatory"/>
</dbReference>
<dbReference type="GO" id="GO:0015459">
    <property type="term" value="F:potassium channel regulator activity"/>
    <property type="evidence" value="ECO:0007669"/>
    <property type="project" value="TreeGrafter"/>
</dbReference>
<evidence type="ECO:0000313" key="7">
    <source>
        <dbReference type="EMBL" id="GIY48310.1"/>
    </source>
</evidence>
<keyword evidence="3 6" id="KW-0812">Transmembrane</keyword>
<dbReference type="CDD" id="cd17406">
    <property type="entry name" value="MFS_unc93A_like"/>
    <property type="match status" value="1"/>
</dbReference>
<feature type="transmembrane region" description="Helical" evidence="6">
    <location>
        <begin position="241"/>
        <end position="258"/>
    </location>
</feature>
<dbReference type="GO" id="GO:0006937">
    <property type="term" value="P:regulation of muscle contraction"/>
    <property type="evidence" value="ECO:0007669"/>
    <property type="project" value="TreeGrafter"/>
</dbReference>
<accession>A0AAV4TQ95</accession>
<feature type="transmembrane region" description="Helical" evidence="6">
    <location>
        <begin position="476"/>
        <end position="500"/>
    </location>
</feature>